<evidence type="ECO:0000313" key="4">
    <source>
        <dbReference type="EMBL" id="OXA97843.1"/>
    </source>
</evidence>
<dbReference type="InterPro" id="IPR027417">
    <property type="entry name" value="P-loop_NTPase"/>
</dbReference>
<evidence type="ECO:0000259" key="1">
    <source>
        <dbReference type="Pfam" id="PF01580"/>
    </source>
</evidence>
<dbReference type="AlphaFoldDB" id="A0A086A3C0"/>
<dbReference type="Proteomes" id="UP000198424">
    <property type="component" value="Unassembled WGS sequence"/>
</dbReference>
<dbReference type="Gene3D" id="1.10.1220.160">
    <property type="entry name" value="DNA sulphur modification protein DndE"/>
    <property type="match status" value="1"/>
</dbReference>
<dbReference type="GO" id="GO:0003677">
    <property type="term" value="F:DNA binding"/>
    <property type="evidence" value="ECO:0007669"/>
    <property type="project" value="InterPro"/>
</dbReference>
<accession>A0A086A3C0</accession>
<proteinExistence type="predicted"/>
<dbReference type="PANTHER" id="PTHR30121:SF6">
    <property type="entry name" value="SLR6007 PROTEIN"/>
    <property type="match status" value="1"/>
</dbReference>
<dbReference type="InterPro" id="IPR002543">
    <property type="entry name" value="FtsK_dom"/>
</dbReference>
<dbReference type="STRING" id="991.IW20_19785"/>
<keyword evidence="6" id="KW-1185">Reference proteome</keyword>
<dbReference type="RefSeq" id="WP_035626206.1">
    <property type="nucleotide sequence ID" value="NZ_JBEWQG010000007.1"/>
</dbReference>
<dbReference type="InterPro" id="IPR051162">
    <property type="entry name" value="T4SS_component"/>
</dbReference>
<dbReference type="Gene3D" id="3.40.50.300">
    <property type="entry name" value="P-loop containing nucleotide triphosphate hydrolases"/>
    <property type="match status" value="1"/>
</dbReference>
<evidence type="ECO:0000313" key="5">
    <source>
        <dbReference type="Proteomes" id="UP000028712"/>
    </source>
</evidence>
<dbReference type="InterPro" id="IPR033186">
    <property type="entry name" value="HerA_C"/>
</dbReference>
<reference evidence="4 6" key="2">
    <citation type="submission" date="2016-11" db="EMBL/GenBank/DDBJ databases">
        <title>Whole genomes of Flavobacteriaceae.</title>
        <authorList>
            <person name="Stine C."/>
            <person name="Li C."/>
            <person name="Tadesse D."/>
        </authorList>
    </citation>
    <scope>NUCLEOTIDE SEQUENCE [LARGE SCALE GENOMIC DNA]</scope>
    <source>
        <strain evidence="4 6">ATCC 29551</strain>
    </source>
</reference>
<dbReference type="InterPro" id="IPR038472">
    <property type="entry name" value="DndE_sf"/>
</dbReference>
<dbReference type="Proteomes" id="UP000028712">
    <property type="component" value="Unassembled WGS sequence"/>
</dbReference>
<dbReference type="GO" id="GO:0005524">
    <property type="term" value="F:ATP binding"/>
    <property type="evidence" value="ECO:0007669"/>
    <property type="project" value="InterPro"/>
</dbReference>
<dbReference type="SUPFAM" id="SSF52540">
    <property type="entry name" value="P-loop containing nucleoside triphosphate hydrolases"/>
    <property type="match status" value="1"/>
</dbReference>
<comment type="caution">
    <text evidence="3">The sequence shown here is derived from an EMBL/GenBank/DDBJ whole genome shotgun (WGS) entry which is preliminary data.</text>
</comment>
<dbReference type="EMBL" id="MUGY01000002">
    <property type="protein sequence ID" value="OXA97843.1"/>
    <property type="molecule type" value="Genomic_DNA"/>
</dbReference>
<dbReference type="PANTHER" id="PTHR30121">
    <property type="entry name" value="UNCHARACTERIZED PROTEIN YJGR-RELATED"/>
    <property type="match status" value="1"/>
</dbReference>
<dbReference type="Pfam" id="PF01580">
    <property type="entry name" value="FtsK_SpoIIIE"/>
    <property type="match status" value="1"/>
</dbReference>
<evidence type="ECO:0000259" key="2">
    <source>
        <dbReference type="Pfam" id="PF05872"/>
    </source>
</evidence>
<dbReference type="Pfam" id="PF08870">
    <property type="entry name" value="DndE"/>
    <property type="match status" value="1"/>
</dbReference>
<feature type="domain" description="FtsK" evidence="1">
    <location>
        <begin position="161"/>
        <end position="229"/>
    </location>
</feature>
<protein>
    <submittedName>
        <fullName evidence="3">DNA sulfur modification protein DndE</fullName>
    </submittedName>
</protein>
<dbReference type="eggNOG" id="COG0433">
    <property type="taxonomic scope" value="Bacteria"/>
</dbReference>
<organism evidence="3 5">
    <name type="scientific">Flavobacterium hydatis</name>
    <name type="common">Cytophaga aquatilis</name>
    <dbReference type="NCBI Taxonomy" id="991"/>
    <lineage>
        <taxon>Bacteria</taxon>
        <taxon>Pseudomonadati</taxon>
        <taxon>Bacteroidota</taxon>
        <taxon>Flavobacteriia</taxon>
        <taxon>Flavobacteriales</taxon>
        <taxon>Flavobacteriaceae</taxon>
        <taxon>Flavobacterium</taxon>
    </lineage>
</organism>
<reference evidence="3 5" key="1">
    <citation type="submission" date="2014-07" db="EMBL/GenBank/DDBJ databases">
        <title>Genome of Flavobacterium hydatis DSM 2063.</title>
        <authorList>
            <person name="Pipes S.E."/>
            <person name="Stropko S.J."/>
            <person name="Newman J.D."/>
        </authorList>
    </citation>
    <scope>NUCLEOTIDE SEQUENCE [LARGE SCALE GENOMIC DNA]</scope>
    <source>
        <strain evidence="3 5">DSM 2063</strain>
    </source>
</reference>
<evidence type="ECO:0000313" key="6">
    <source>
        <dbReference type="Proteomes" id="UP000198424"/>
    </source>
</evidence>
<dbReference type="Pfam" id="PF05872">
    <property type="entry name" value="HerA_C"/>
    <property type="match status" value="1"/>
</dbReference>
<sequence>MLINIRTSEANKIIVQELTRRLNLGAENVVSRIAFSFSLSKNIKLNLEKDLFDSKGKEYKDDILFGKYRDYYIALICQHYSLYKTDKDIGKYIKMHIDHGLTIMNKIFEENKNYSGLDFLLENIETGIEKLEENEISNDPIIYDEYTRQNRIVNKKYFAESIKLLVGKSFDDEDIYFKLNDTSIHNNAHIAVAGNSGTGKTYFANSILKQVVKESKEQVNFIFLDFKGITEEDEKKNSEFFNATNCELIKAPHKPFPVNPLSFIDNINEKNKIMGINKFVDIITSYSNIGKNQQQTLKDATKDVFADMKGGQYPSFKQIYEKVLDYEGDKASTLRQILEDLSELDLFETTVDLKNNFLNSNYYLSLSGDLPKNVRFTSVFLIINYIYNTFMNMDNAPIEGDFQGMRYVLLIDEAHTIFKEKKSQDLLEKILREIRSKGVSVILLSQGIEEFNQPSFDFSSMCETAFLFDIKDKTNLKMMQKFMGIGEKEASKLKTSMEKIQKYQLVSNLKEFKIGELFKA</sequence>
<feature type="domain" description="Helicase HerA-like C-terminal" evidence="2">
    <location>
        <begin position="395"/>
        <end position="446"/>
    </location>
</feature>
<name>A0A086A3C0_FLAHY</name>
<gene>
    <name evidence="4" type="ORF">B0A62_03025</name>
    <name evidence="3" type="ORF">IW20_19785</name>
</gene>
<dbReference type="InterPro" id="IPR014969">
    <property type="entry name" value="DNA_S_DndE"/>
</dbReference>
<dbReference type="OrthoDB" id="1356651at2"/>
<evidence type="ECO:0000313" key="3">
    <source>
        <dbReference type="EMBL" id="KFF11184.1"/>
    </source>
</evidence>
<dbReference type="EMBL" id="JPRM01000036">
    <property type="protein sequence ID" value="KFF11184.1"/>
    <property type="molecule type" value="Genomic_DNA"/>
</dbReference>